<evidence type="ECO:0000256" key="4">
    <source>
        <dbReference type="ARBA" id="ARBA00022825"/>
    </source>
</evidence>
<dbReference type="InterPro" id="IPR020992">
    <property type="entry name" value="Tail_Prtase_C"/>
</dbReference>
<dbReference type="Pfam" id="PF00595">
    <property type="entry name" value="PDZ"/>
    <property type="match status" value="1"/>
</dbReference>
<keyword evidence="2 5" id="KW-0645">Protease</keyword>
<dbReference type="Gene3D" id="3.90.226.10">
    <property type="entry name" value="2-enoyl-CoA Hydratase, Chain A, domain 1"/>
    <property type="match status" value="1"/>
</dbReference>
<dbReference type="EMBL" id="MPPL01000001">
    <property type="protein sequence ID" value="OKS88895.1"/>
    <property type="molecule type" value="Genomic_DNA"/>
</dbReference>
<dbReference type="InterPro" id="IPR040573">
    <property type="entry name" value="TSP_N"/>
</dbReference>
<evidence type="ECO:0000313" key="8">
    <source>
        <dbReference type="EMBL" id="OKS88895.1"/>
    </source>
</evidence>
<accession>A0A1Q6A4F8</accession>
<keyword evidence="9" id="KW-1185">Reference proteome</keyword>
<dbReference type="OrthoDB" id="9812068at2"/>
<evidence type="ECO:0000259" key="7">
    <source>
        <dbReference type="PROSITE" id="PS50106"/>
    </source>
</evidence>
<dbReference type="SMART" id="SM00245">
    <property type="entry name" value="TSPc"/>
    <property type="match status" value="1"/>
</dbReference>
<dbReference type="SUPFAM" id="SSF50156">
    <property type="entry name" value="PDZ domain-like"/>
    <property type="match status" value="1"/>
</dbReference>
<dbReference type="Pfam" id="PF17804">
    <property type="entry name" value="TSP_NTD"/>
    <property type="match status" value="1"/>
</dbReference>
<evidence type="ECO:0000256" key="3">
    <source>
        <dbReference type="ARBA" id="ARBA00022801"/>
    </source>
</evidence>
<comment type="similarity">
    <text evidence="1 5">Belongs to the peptidase S41A family.</text>
</comment>
<evidence type="ECO:0000256" key="5">
    <source>
        <dbReference type="RuleBase" id="RU004404"/>
    </source>
</evidence>
<keyword evidence="3 5" id="KW-0378">Hydrolase</keyword>
<dbReference type="InterPro" id="IPR036034">
    <property type="entry name" value="PDZ_sf"/>
</dbReference>
<dbReference type="PANTHER" id="PTHR32060">
    <property type="entry name" value="TAIL-SPECIFIC PROTEASE"/>
    <property type="match status" value="1"/>
</dbReference>
<feature type="signal peptide" evidence="6">
    <location>
        <begin position="1"/>
        <end position="32"/>
    </location>
</feature>
<organism evidence="8 9">
    <name type="scientific">Mucilaginibacter polytrichastri</name>
    <dbReference type="NCBI Taxonomy" id="1302689"/>
    <lineage>
        <taxon>Bacteria</taxon>
        <taxon>Pseudomonadati</taxon>
        <taxon>Bacteroidota</taxon>
        <taxon>Sphingobacteriia</taxon>
        <taxon>Sphingobacteriales</taxon>
        <taxon>Sphingobacteriaceae</taxon>
        <taxon>Mucilaginibacter</taxon>
    </lineage>
</organism>
<dbReference type="InterPro" id="IPR029045">
    <property type="entry name" value="ClpP/crotonase-like_dom_sf"/>
</dbReference>
<evidence type="ECO:0000256" key="6">
    <source>
        <dbReference type="SAM" id="SignalP"/>
    </source>
</evidence>
<dbReference type="Pfam" id="PF11818">
    <property type="entry name" value="DUF3340"/>
    <property type="match status" value="1"/>
</dbReference>
<dbReference type="GO" id="GO:0004175">
    <property type="term" value="F:endopeptidase activity"/>
    <property type="evidence" value="ECO:0007669"/>
    <property type="project" value="TreeGrafter"/>
</dbReference>
<dbReference type="Gene3D" id="2.30.42.10">
    <property type="match status" value="1"/>
</dbReference>
<name>A0A1Q6A4F8_9SPHI</name>
<dbReference type="CDD" id="cd06782">
    <property type="entry name" value="cpPDZ_CPP-like"/>
    <property type="match status" value="1"/>
</dbReference>
<dbReference type="GO" id="GO:0006508">
    <property type="term" value="P:proteolysis"/>
    <property type="evidence" value="ECO:0007669"/>
    <property type="project" value="UniProtKB-KW"/>
</dbReference>
<dbReference type="Pfam" id="PF03572">
    <property type="entry name" value="Peptidase_S41"/>
    <property type="match status" value="1"/>
</dbReference>
<feature type="domain" description="PDZ" evidence="7">
    <location>
        <begin position="249"/>
        <end position="326"/>
    </location>
</feature>
<dbReference type="GO" id="GO:0030288">
    <property type="term" value="C:outer membrane-bounded periplasmic space"/>
    <property type="evidence" value="ECO:0007669"/>
    <property type="project" value="TreeGrafter"/>
</dbReference>
<evidence type="ECO:0000256" key="2">
    <source>
        <dbReference type="ARBA" id="ARBA00022670"/>
    </source>
</evidence>
<dbReference type="InterPro" id="IPR005151">
    <property type="entry name" value="Tail-specific_protease"/>
</dbReference>
<dbReference type="PROSITE" id="PS50106">
    <property type="entry name" value="PDZ"/>
    <property type="match status" value="1"/>
</dbReference>
<dbReference type="PROSITE" id="PS51257">
    <property type="entry name" value="PROKAR_LIPOPROTEIN"/>
    <property type="match status" value="1"/>
</dbReference>
<keyword evidence="6" id="KW-0732">Signal</keyword>
<dbReference type="GO" id="GO:0008236">
    <property type="term" value="F:serine-type peptidase activity"/>
    <property type="evidence" value="ECO:0007669"/>
    <property type="project" value="UniProtKB-KW"/>
</dbReference>
<evidence type="ECO:0000256" key="1">
    <source>
        <dbReference type="ARBA" id="ARBA00009179"/>
    </source>
</evidence>
<dbReference type="STRING" id="1302689.RG47T_4373"/>
<feature type="chain" id="PRO_5010225008" description="PDZ domain-containing protein" evidence="6">
    <location>
        <begin position="33"/>
        <end position="727"/>
    </location>
</feature>
<reference evidence="8 9" key="1">
    <citation type="submission" date="2016-11" db="EMBL/GenBank/DDBJ databases">
        <title>Whole Genome Sequencing of Mucilaginibacter polytrichastri RG4-7(T) isolated from the moss sample.</title>
        <authorList>
            <person name="Li Y."/>
        </authorList>
    </citation>
    <scope>NUCLEOTIDE SEQUENCE [LARGE SCALE GENOMIC DNA]</scope>
    <source>
        <strain evidence="8 9">RG4-7</strain>
    </source>
</reference>
<protein>
    <recommendedName>
        <fullName evidence="7">PDZ domain-containing protein</fullName>
    </recommendedName>
</protein>
<dbReference type="PANTHER" id="PTHR32060:SF22">
    <property type="entry name" value="CARBOXYL-TERMINAL-PROCESSING PEPTIDASE 3, CHLOROPLASTIC"/>
    <property type="match status" value="1"/>
</dbReference>
<keyword evidence="4 5" id="KW-0720">Serine protease</keyword>
<dbReference type="InterPro" id="IPR004447">
    <property type="entry name" value="Peptidase_S41A"/>
</dbReference>
<dbReference type="AlphaFoldDB" id="A0A1Q6A4F8"/>
<dbReference type="InterPro" id="IPR001478">
    <property type="entry name" value="PDZ"/>
</dbReference>
<dbReference type="NCBIfam" id="TIGR00225">
    <property type="entry name" value="prc"/>
    <property type="match status" value="1"/>
</dbReference>
<proteinExistence type="inferred from homology"/>
<dbReference type="Proteomes" id="UP000186720">
    <property type="component" value="Unassembled WGS sequence"/>
</dbReference>
<gene>
    <name evidence="8" type="ORF">RG47T_4373</name>
</gene>
<dbReference type="FunFam" id="3.90.226.10:FF:000090">
    <property type="entry name" value="Tail-specific protease"/>
    <property type="match status" value="1"/>
</dbReference>
<sequence>MFDNRLDLVTVKRMFKKLYILLILGTALACKAAPSKPPQTTGPGDLHPDEQQSVVLKEVAELISKYNYKKVELNDSISKVIFDRYIKSLDENHNYFLASDIKSFEPYKIVLDEDIREGNLDDVFFIFNVYKKRYNEHVKYSLAQLDKNFDFNKNEDFTYDRDSLPYIASQAEMDNQWSQRVKYDLLNLKLANADMTKNKDILRKRYNNLLIQSNKLANTDVLQVFMDALTNAIDPHTNYFNPANAAEFNIDMSRSLEGIGASLMSENEYVTIKTIVPGGPADKSHLINIDDRIIGVAQGKTGEFQDIVGWRVDNAITLIRGSKGTVVKLKILPKGKNASDKPKIVEMVREKIILQDQSAKKEIRTYNENGKTVKIGIIYVPAFYLDFNAYKAGDPKYKSTTRDVKLILDTLKRDNVDGVVMDLRQNGGGSLVEAVDLTGLFIKTGPVVQVRDTKNRVEVDEDEDPGIAWTGPMAVLVDRFSASASEIFSGAIQDYGRGMIIGTQTYGKGTVQSVIDLDQVISPSIKEMLANITTKGGAKKPIGTMSKFGQLNLTMAKFYRISGGSTQHKGVTPDISFPAVIPLDKYGEDTEPSALPYDMIKQSTYTKVGDFSTVIPQLSKMHTERMNSSPNYKYLLEDIADFKKRDAEKSVTLNEEQLKKQRDADEATSFERNNLRRVALGLTPLKKGETRPKKEDLDFLKIEAGQILTDYISLGNKLTATPVKVTP</sequence>
<comment type="caution">
    <text evidence="8">The sequence shown here is derived from an EMBL/GenBank/DDBJ whole genome shotgun (WGS) entry which is preliminary data.</text>
</comment>
<dbReference type="SMART" id="SM00228">
    <property type="entry name" value="PDZ"/>
    <property type="match status" value="1"/>
</dbReference>
<dbReference type="SUPFAM" id="SSF52096">
    <property type="entry name" value="ClpP/crotonase"/>
    <property type="match status" value="1"/>
</dbReference>
<dbReference type="CDD" id="cd07560">
    <property type="entry name" value="Peptidase_S41_CPP"/>
    <property type="match status" value="1"/>
</dbReference>
<evidence type="ECO:0000313" key="9">
    <source>
        <dbReference type="Proteomes" id="UP000186720"/>
    </source>
</evidence>
<dbReference type="GO" id="GO:0007165">
    <property type="term" value="P:signal transduction"/>
    <property type="evidence" value="ECO:0007669"/>
    <property type="project" value="TreeGrafter"/>
</dbReference>